<feature type="non-terminal residue" evidence="7">
    <location>
        <position position="1"/>
    </location>
</feature>
<dbReference type="InterPro" id="IPR012337">
    <property type="entry name" value="RNaseH-like_sf"/>
</dbReference>
<name>A0A816EAW1_ADIRI</name>
<evidence type="ECO:0000313" key="7">
    <source>
        <dbReference type="EMBL" id="CAF1647449.1"/>
    </source>
</evidence>
<accession>A0A816EAW1</accession>
<feature type="region of interest" description="Disordered" evidence="6">
    <location>
        <begin position="306"/>
        <end position="336"/>
    </location>
</feature>
<dbReference type="Proteomes" id="UP000663828">
    <property type="component" value="Unassembled WGS sequence"/>
</dbReference>
<reference evidence="7" key="1">
    <citation type="submission" date="2021-02" db="EMBL/GenBank/DDBJ databases">
        <authorList>
            <person name="Nowell W R."/>
        </authorList>
    </citation>
    <scope>NUCLEOTIDE SEQUENCE</scope>
</reference>
<dbReference type="GO" id="GO:0005634">
    <property type="term" value="C:nucleus"/>
    <property type="evidence" value="ECO:0007669"/>
    <property type="project" value="UniProtKB-SubCell"/>
</dbReference>
<keyword evidence="8" id="KW-1185">Reference proteome</keyword>
<evidence type="ECO:0008006" key="9">
    <source>
        <dbReference type="Google" id="ProtNLM"/>
    </source>
</evidence>
<evidence type="ECO:0000256" key="2">
    <source>
        <dbReference type="ARBA" id="ARBA00022723"/>
    </source>
</evidence>
<keyword evidence="4" id="KW-0862">Zinc</keyword>
<evidence type="ECO:0000256" key="4">
    <source>
        <dbReference type="ARBA" id="ARBA00022833"/>
    </source>
</evidence>
<dbReference type="PANTHER" id="PTHR46481:SF10">
    <property type="entry name" value="ZINC FINGER BED DOMAIN-CONTAINING PROTEIN 39"/>
    <property type="match status" value="1"/>
</dbReference>
<sequence>MASSSDTMLIDLPLSTYDGQSSPSIDGNMAEASCTTKTKIGGQGLERYFNDFKEYIRGEQQGKTSAICALCKEMVWHVKNVTSNYSRHLQRKHKPEFDVWTASVKAQSSVDKNGKQPTLLDTLSTPPRLSRYGTIHPRQLELSEMIFRDLIIELDLPLSILEKPAFVRPMSIVDPKFRVPSRRLLTCDYLPKLYDQLIMKLKKICSSTQFVSLTFDAWTDRRMRAFYAVTVHYVDQAGQSKSHLLAFNPLSGSHSGENLLAEYERVTTSFGIESKVVRLITDNASNNLSAFGQLLLPGFEPYFAHEDDEDVSDDDTEDADRNAADKGDDNDDESEITSGNEFVRLPCFVHTLQLVVHDGLKDGSSIRSAVAKVAQTAKLTHKSIPAAEKLQDIKMSTPQAVPTRWNSQFLTVSKTLDVPNAVLSELLTEQKRSELLLSTKDTAILREFVSVFTLSAEATTRTQIEKDVSISLVGPSIIGIYFDLENEGKSCKYTGALCKALIISLQQRFGGLLINLELPVDTSLKRRSTFSLFSDELFLIAPFLDGQFRLKWITQSGLSQDIKDRLCHKIKRLVAEAALKLNDSKVQDVTTDDMNCEVTSTTTTVTTNAMSSKIKDTLDSSPMRKRKSLFSYCQTAQTPSKKRRSSVMEEIDEEIMLFLKDPRDDTRLIFDKSEHFPYLYRLALRTRSCFGVKTELELRFQNWCWSWSGVEWKKKSKSWSWSWIGISKIILELSWSWSWSDVSKIALGLDWSWSWSRVGVANARSCPSLPRVGRPKKLSTQQLNRLKRLTDQKTGVSLRQIQPEFNVDISTLSRQLKAM</sequence>
<keyword evidence="5" id="KW-0539">Nucleus</keyword>
<gene>
    <name evidence="7" type="ORF">XAT740_LOCUS54366</name>
</gene>
<evidence type="ECO:0000256" key="6">
    <source>
        <dbReference type="SAM" id="MobiDB-lite"/>
    </source>
</evidence>
<proteinExistence type="predicted"/>
<feature type="compositionally biased region" description="Acidic residues" evidence="6">
    <location>
        <begin position="306"/>
        <end position="318"/>
    </location>
</feature>
<dbReference type="PANTHER" id="PTHR46481">
    <property type="entry name" value="ZINC FINGER BED DOMAIN-CONTAINING PROTEIN 4"/>
    <property type="match status" value="1"/>
</dbReference>
<dbReference type="SUPFAM" id="SSF53098">
    <property type="entry name" value="Ribonuclease H-like"/>
    <property type="match status" value="1"/>
</dbReference>
<keyword evidence="2" id="KW-0479">Metal-binding</keyword>
<dbReference type="GO" id="GO:0008270">
    <property type="term" value="F:zinc ion binding"/>
    <property type="evidence" value="ECO:0007669"/>
    <property type="project" value="UniProtKB-KW"/>
</dbReference>
<dbReference type="EMBL" id="CAJNOR010009716">
    <property type="protein sequence ID" value="CAF1647449.1"/>
    <property type="molecule type" value="Genomic_DNA"/>
</dbReference>
<comment type="subcellular location">
    <subcellularLocation>
        <location evidence="1">Nucleus</location>
    </subcellularLocation>
</comment>
<comment type="caution">
    <text evidence="7">The sequence shown here is derived from an EMBL/GenBank/DDBJ whole genome shotgun (WGS) entry which is preliminary data.</text>
</comment>
<dbReference type="Gene3D" id="1.10.10.60">
    <property type="entry name" value="Homeodomain-like"/>
    <property type="match status" value="1"/>
</dbReference>
<dbReference type="AlphaFoldDB" id="A0A816EAW1"/>
<evidence type="ECO:0000256" key="5">
    <source>
        <dbReference type="ARBA" id="ARBA00023242"/>
    </source>
</evidence>
<evidence type="ECO:0000256" key="1">
    <source>
        <dbReference type="ARBA" id="ARBA00004123"/>
    </source>
</evidence>
<organism evidence="7 8">
    <name type="scientific">Adineta ricciae</name>
    <name type="common">Rotifer</name>
    <dbReference type="NCBI Taxonomy" id="249248"/>
    <lineage>
        <taxon>Eukaryota</taxon>
        <taxon>Metazoa</taxon>
        <taxon>Spiralia</taxon>
        <taxon>Gnathifera</taxon>
        <taxon>Rotifera</taxon>
        <taxon>Eurotatoria</taxon>
        <taxon>Bdelloidea</taxon>
        <taxon>Adinetida</taxon>
        <taxon>Adinetidae</taxon>
        <taxon>Adineta</taxon>
    </lineage>
</organism>
<keyword evidence="3" id="KW-0863">Zinc-finger</keyword>
<evidence type="ECO:0000313" key="8">
    <source>
        <dbReference type="Proteomes" id="UP000663828"/>
    </source>
</evidence>
<dbReference type="InterPro" id="IPR052035">
    <property type="entry name" value="ZnF_BED_domain_contain"/>
</dbReference>
<evidence type="ECO:0000256" key="3">
    <source>
        <dbReference type="ARBA" id="ARBA00022771"/>
    </source>
</evidence>
<protein>
    <recommendedName>
        <fullName evidence="9">BED-type domain-containing protein</fullName>
    </recommendedName>
</protein>